<keyword evidence="2" id="KW-0812">Transmembrane</keyword>
<dbReference type="RefSeq" id="XP_009516629.1">
    <property type="nucleotide sequence ID" value="XM_009518334.1"/>
</dbReference>
<dbReference type="EMBL" id="JN254482">
    <property type="protein sequence ID" value="AEK81295.1"/>
    <property type="molecule type" value="Genomic_DNA"/>
</dbReference>
<protein>
    <submittedName>
        <fullName evidence="4">Avh383</fullName>
    </submittedName>
</protein>
<sequence>MRTNVLLLFVAVVSLATFSNLVVAEKAVHQVQDPQHPLKSLRGDSSARNLKGSHEMAKTDVADEVERGYQQVKSILDRGDPNKLSKKNVQKVRSYAEENPDKWLFMSNYLEYFYGISFLALMAGGALWHGMQPAGAGGPKIN</sequence>
<name>E0W5K5_PHYSO</name>
<feature type="chain" id="PRO_5007652861" evidence="3">
    <location>
        <begin position="25"/>
        <end position="142"/>
    </location>
</feature>
<keyword evidence="3" id="KW-0732">Signal</keyword>
<keyword evidence="2" id="KW-0472">Membrane</keyword>
<evidence type="ECO:0000256" key="1">
    <source>
        <dbReference type="SAM" id="MobiDB-lite"/>
    </source>
</evidence>
<feature type="region of interest" description="Disordered" evidence="1">
    <location>
        <begin position="34"/>
        <end position="55"/>
    </location>
</feature>
<gene>
    <name evidence="4" type="primary">Avh</name>
</gene>
<evidence type="ECO:0000256" key="2">
    <source>
        <dbReference type="SAM" id="Phobius"/>
    </source>
</evidence>
<keyword evidence="2" id="KW-1133">Transmembrane helix</keyword>
<dbReference type="OrthoDB" id="112866at2759"/>
<dbReference type="KEGG" id="psoj:PHYSODRAFT_284422"/>
<dbReference type="EMBL" id="JN254481">
    <property type="protein sequence ID" value="AEK81294.1"/>
    <property type="molecule type" value="Genomic_DNA"/>
</dbReference>
<reference evidence="4" key="1">
    <citation type="journal article" date="2011" name="Plant Cell">
        <title>Transcriptional programming and functional interactions within the Phytophthora sojae RXLR effector repertoire.</title>
        <authorList>
            <person name="Wang Q."/>
            <person name="Han C."/>
            <person name="Ferreira A.O."/>
            <person name="Yu X."/>
            <person name="Ye W."/>
            <person name="Tripathy S."/>
            <person name="Kale S.D."/>
            <person name="Gu B."/>
            <person name="Sheng Y."/>
            <person name="Sui Y."/>
            <person name="Wang X."/>
            <person name="Zhang Z."/>
            <person name="Cheng B."/>
            <person name="Dong S."/>
            <person name="Shan W."/>
            <person name="Zheng X."/>
            <person name="Dou D."/>
            <person name="Tyler B.M."/>
            <person name="Wang Y."/>
        </authorList>
    </citation>
    <scope>NUCLEOTIDE SEQUENCE</scope>
    <source>
        <strain evidence="4">P7064</strain>
        <strain evidence="5">P7074</strain>
        <strain evidence="6">P7076</strain>
    </source>
</reference>
<proteinExistence type="predicted"/>
<accession>E0W5K5</accession>
<dbReference type="VEuPathDB" id="FungiDB:PHYSODRAFT_284422"/>
<dbReference type="AlphaFoldDB" id="E0W5K5"/>
<feature type="transmembrane region" description="Helical" evidence="2">
    <location>
        <begin position="112"/>
        <end position="131"/>
    </location>
</feature>
<evidence type="ECO:0000313" key="5">
    <source>
        <dbReference type="EMBL" id="AEK81295.1"/>
    </source>
</evidence>
<feature type="signal peptide" evidence="3">
    <location>
        <begin position="1"/>
        <end position="24"/>
    </location>
</feature>
<dbReference type="EMBL" id="JN254483">
    <property type="protein sequence ID" value="AEK81296.1"/>
    <property type="molecule type" value="Genomic_DNA"/>
</dbReference>
<organism evidence="4">
    <name type="scientific">Phytophthora sojae</name>
    <name type="common">Soybean stem and root rot agent</name>
    <name type="synonym">Phytophthora megasperma f. sp. glycines</name>
    <dbReference type="NCBI Taxonomy" id="67593"/>
    <lineage>
        <taxon>Eukaryota</taxon>
        <taxon>Sar</taxon>
        <taxon>Stramenopiles</taxon>
        <taxon>Oomycota</taxon>
        <taxon>Peronosporomycetes</taxon>
        <taxon>Peronosporales</taxon>
        <taxon>Peronosporaceae</taxon>
        <taxon>Phytophthora</taxon>
    </lineage>
</organism>
<evidence type="ECO:0000256" key="3">
    <source>
        <dbReference type="SAM" id="SignalP"/>
    </source>
</evidence>
<evidence type="ECO:0000313" key="6">
    <source>
        <dbReference type="EMBL" id="AEK81296.1"/>
    </source>
</evidence>
<evidence type="ECO:0000313" key="4">
    <source>
        <dbReference type="EMBL" id="AEK81294.1"/>
    </source>
</evidence>